<dbReference type="RefSeq" id="WP_262855269.1">
    <property type="nucleotide sequence ID" value="NZ_JAOPKZ010000005.1"/>
</dbReference>
<organism evidence="4 5">
    <name type="scientific">Staphylococcus marylandisciuri</name>
    <dbReference type="NCBI Taxonomy" id="2981529"/>
    <lineage>
        <taxon>Bacteria</taxon>
        <taxon>Bacillati</taxon>
        <taxon>Bacillota</taxon>
        <taxon>Bacilli</taxon>
        <taxon>Bacillales</taxon>
        <taxon>Staphylococcaceae</taxon>
        <taxon>Staphylococcus</taxon>
    </lineage>
</organism>
<name>A0ABT2QPF6_9STAP</name>
<dbReference type="InterPro" id="IPR001509">
    <property type="entry name" value="Epimerase_deHydtase"/>
</dbReference>
<evidence type="ECO:0000259" key="2">
    <source>
        <dbReference type="Pfam" id="PF01370"/>
    </source>
</evidence>
<dbReference type="InterPro" id="IPR013549">
    <property type="entry name" value="DUF1731"/>
</dbReference>
<evidence type="ECO:0000259" key="3">
    <source>
        <dbReference type="Pfam" id="PF08338"/>
    </source>
</evidence>
<dbReference type="InterPro" id="IPR010099">
    <property type="entry name" value="SDR39U1"/>
</dbReference>
<evidence type="ECO:0000313" key="5">
    <source>
        <dbReference type="Proteomes" id="UP001209553"/>
    </source>
</evidence>
<reference evidence="4 5" key="1">
    <citation type="journal article" date="2023" name="Int. J. Syst. Evol. Microbiol.">
        <title>Streptococcus sciuri sp. nov., Staphylococcus marylandisciuri sp. nov. and Staphylococcus americanisciuri sp. nov., isolated from faeces of eastern grey squirrel (Sciurus carolinensis).</title>
        <authorList>
            <person name="Volokhov D.V."/>
            <person name="Zagorodnyaya T.A."/>
            <person name="Furtak V.A."/>
            <person name="Nattanmai G."/>
            <person name="Randall L."/>
            <person name="Jose S."/>
            <person name="Gao Y."/>
            <person name="Eisenberg T."/>
            <person name="Delmonte P."/>
            <person name="Blom J."/>
            <person name="Mitchell K.K."/>
        </authorList>
    </citation>
    <scope>NUCLEOTIDE SEQUENCE [LARGE SCALE GENOMIC DNA]</scope>
    <source>
        <strain evidence="4 5">SQ8-PEA</strain>
    </source>
</reference>
<dbReference type="EMBL" id="JAOPKZ010000005">
    <property type="protein sequence ID" value="MCU5745861.1"/>
    <property type="molecule type" value="Genomic_DNA"/>
</dbReference>
<evidence type="ECO:0000313" key="4">
    <source>
        <dbReference type="EMBL" id="MCU5745861.1"/>
    </source>
</evidence>
<feature type="domain" description="DUF1731" evidence="3">
    <location>
        <begin position="250"/>
        <end position="296"/>
    </location>
</feature>
<dbReference type="SUPFAM" id="SSF51735">
    <property type="entry name" value="NAD(P)-binding Rossmann-fold domains"/>
    <property type="match status" value="1"/>
</dbReference>
<comment type="similarity">
    <text evidence="1">Belongs to the NAD(P)-dependent epimerase/dehydratase family. SDR39U1 subfamily.</text>
</comment>
<proteinExistence type="inferred from homology"/>
<dbReference type="Gene3D" id="3.40.50.720">
    <property type="entry name" value="NAD(P)-binding Rossmann-like Domain"/>
    <property type="match status" value="1"/>
</dbReference>
<dbReference type="Pfam" id="PF01370">
    <property type="entry name" value="Epimerase"/>
    <property type="match status" value="1"/>
</dbReference>
<feature type="domain" description="NAD-dependent epimerase/dehydratase" evidence="2">
    <location>
        <begin position="5"/>
        <end position="134"/>
    </location>
</feature>
<gene>
    <name evidence="4" type="ORF">N9R04_03880</name>
</gene>
<dbReference type="Proteomes" id="UP001209553">
    <property type="component" value="Unassembled WGS sequence"/>
</dbReference>
<dbReference type="PANTHER" id="PTHR11092">
    <property type="entry name" value="SUGAR NUCLEOTIDE EPIMERASE RELATED"/>
    <property type="match status" value="1"/>
</dbReference>
<dbReference type="InterPro" id="IPR036291">
    <property type="entry name" value="NAD(P)-bd_dom_sf"/>
</dbReference>
<dbReference type="PANTHER" id="PTHR11092:SF0">
    <property type="entry name" value="EPIMERASE FAMILY PROTEIN SDR39U1"/>
    <property type="match status" value="1"/>
</dbReference>
<protein>
    <submittedName>
        <fullName evidence="4">TIGR01777 family oxidoreductase</fullName>
    </submittedName>
</protein>
<keyword evidence="5" id="KW-1185">Reference proteome</keyword>
<sequence length="298" mass="34046">MSNYLITGGTGMVGSEIVEKLKSQGHHVYILTRQDKTNSDSQIEFINWSKEGWKSKVPHIDVVINLAGASLMQRWTVQNKRTIMLSRMNSTQALYDLFAEREDRPHTLFNASAVGAYPPDYHRTYTENYRTLPFDFLSDVVYQWERHAGKLENLGVRVVLGRFGIILSDKGGSLPLMTKPYKYYVGGKLGSGRQWYSWIHIEDLVRGVIHLINDDHAKGVFNMTAPIPERQNLFGYTIARVMDRPHYTWVPAPVMKLALGQMSTVVLDTQKVVPNKLDAHGFEFKFKNLKLALEDLLD</sequence>
<accession>A0ABT2QPF6</accession>
<dbReference type="NCBIfam" id="TIGR01777">
    <property type="entry name" value="yfcH"/>
    <property type="match status" value="1"/>
</dbReference>
<dbReference type="Pfam" id="PF08338">
    <property type="entry name" value="DUF1731"/>
    <property type="match status" value="1"/>
</dbReference>
<evidence type="ECO:0000256" key="1">
    <source>
        <dbReference type="ARBA" id="ARBA00009353"/>
    </source>
</evidence>
<comment type="caution">
    <text evidence="4">The sequence shown here is derived from an EMBL/GenBank/DDBJ whole genome shotgun (WGS) entry which is preliminary data.</text>
</comment>